<evidence type="ECO:0000313" key="2">
    <source>
        <dbReference type="EMBL" id="KAF9624589.1"/>
    </source>
</evidence>
<name>A0A835IVR8_9MAGN</name>
<keyword evidence="1" id="KW-0812">Transmembrane</keyword>
<keyword evidence="1" id="KW-0472">Membrane</keyword>
<evidence type="ECO:0000313" key="3">
    <source>
        <dbReference type="Proteomes" id="UP000631114"/>
    </source>
</evidence>
<keyword evidence="1" id="KW-1133">Transmembrane helix</keyword>
<accession>A0A835IVR8</accession>
<dbReference type="OrthoDB" id="441412at2759"/>
<evidence type="ECO:0000256" key="1">
    <source>
        <dbReference type="SAM" id="Phobius"/>
    </source>
</evidence>
<dbReference type="AlphaFoldDB" id="A0A835IVR8"/>
<dbReference type="Proteomes" id="UP000631114">
    <property type="component" value="Unassembled WGS sequence"/>
</dbReference>
<proteinExistence type="predicted"/>
<comment type="caution">
    <text evidence="2">The sequence shown here is derived from an EMBL/GenBank/DDBJ whole genome shotgun (WGS) entry which is preliminary data.</text>
</comment>
<gene>
    <name evidence="2" type="ORF">IFM89_012011</name>
</gene>
<dbReference type="EMBL" id="JADFTS010000001">
    <property type="protein sequence ID" value="KAF9624589.1"/>
    <property type="molecule type" value="Genomic_DNA"/>
</dbReference>
<reference evidence="2 3" key="1">
    <citation type="submission" date="2020-10" db="EMBL/GenBank/DDBJ databases">
        <title>The Coptis chinensis genome and diversification of protoberbering-type alkaloids.</title>
        <authorList>
            <person name="Wang B."/>
            <person name="Shu S."/>
            <person name="Song C."/>
            <person name="Liu Y."/>
        </authorList>
    </citation>
    <scope>NUCLEOTIDE SEQUENCE [LARGE SCALE GENOMIC DNA]</scope>
    <source>
        <strain evidence="2">HL-2020</strain>
        <tissue evidence="2">Leaf</tissue>
    </source>
</reference>
<sequence>IVLYVLTDFFPYQRTRDNLSCLGQDTGTLFVFFTGGTVFLTLIVNGSTTQFVLHHLHMDKLTEAKVWELLISQRRILEYTRYEMMNKALDAFGDLGDDEELGPSDWPTVKRYISCLNNMEGERVHPHAVTESENHLYALNLKDIGIRLLNGKFI</sequence>
<protein>
    <submittedName>
        <fullName evidence="2">Uncharacterized protein</fullName>
    </submittedName>
</protein>
<feature type="transmembrane region" description="Helical" evidence="1">
    <location>
        <begin position="29"/>
        <end position="53"/>
    </location>
</feature>
<feature type="non-terminal residue" evidence="2">
    <location>
        <position position="1"/>
    </location>
</feature>
<keyword evidence="3" id="KW-1185">Reference proteome</keyword>
<organism evidence="2 3">
    <name type="scientific">Coptis chinensis</name>
    <dbReference type="NCBI Taxonomy" id="261450"/>
    <lineage>
        <taxon>Eukaryota</taxon>
        <taxon>Viridiplantae</taxon>
        <taxon>Streptophyta</taxon>
        <taxon>Embryophyta</taxon>
        <taxon>Tracheophyta</taxon>
        <taxon>Spermatophyta</taxon>
        <taxon>Magnoliopsida</taxon>
        <taxon>Ranunculales</taxon>
        <taxon>Ranunculaceae</taxon>
        <taxon>Coptidoideae</taxon>
        <taxon>Coptis</taxon>
    </lineage>
</organism>